<evidence type="ECO:0000256" key="2">
    <source>
        <dbReference type="ARBA" id="ARBA00011738"/>
    </source>
</evidence>
<organism evidence="8 9">
    <name type="scientific">Cinchona calisaya</name>
    <dbReference type="NCBI Taxonomy" id="153742"/>
    <lineage>
        <taxon>Eukaryota</taxon>
        <taxon>Viridiplantae</taxon>
        <taxon>Streptophyta</taxon>
        <taxon>Embryophyta</taxon>
        <taxon>Tracheophyta</taxon>
        <taxon>Spermatophyta</taxon>
        <taxon>Magnoliopsida</taxon>
        <taxon>eudicotyledons</taxon>
        <taxon>Gunneridae</taxon>
        <taxon>Pentapetalae</taxon>
        <taxon>asterids</taxon>
        <taxon>lamiids</taxon>
        <taxon>Gentianales</taxon>
        <taxon>Rubiaceae</taxon>
        <taxon>Cinchonoideae</taxon>
        <taxon>Cinchoneae</taxon>
        <taxon>Cinchona</taxon>
    </lineage>
</organism>
<keyword evidence="6" id="KW-0539">Nucleus</keyword>
<evidence type="ECO:0000313" key="8">
    <source>
        <dbReference type="EMBL" id="KAL3524208.1"/>
    </source>
</evidence>
<evidence type="ECO:0000256" key="1">
    <source>
        <dbReference type="ARBA" id="ARBA00004123"/>
    </source>
</evidence>
<dbReference type="GO" id="GO:0003677">
    <property type="term" value="F:DNA binding"/>
    <property type="evidence" value="ECO:0007669"/>
    <property type="project" value="UniProtKB-KW"/>
</dbReference>
<keyword evidence="3" id="KW-0805">Transcription regulation</keyword>
<dbReference type="InterPro" id="IPR015660">
    <property type="entry name" value="MASH1/Ascl1a-like"/>
</dbReference>
<dbReference type="PROSITE" id="PS50888">
    <property type="entry name" value="BHLH"/>
    <property type="match status" value="1"/>
</dbReference>
<comment type="caution">
    <text evidence="8">The sequence shown here is derived from an EMBL/GenBank/DDBJ whole genome shotgun (WGS) entry which is preliminary data.</text>
</comment>
<dbReference type="PANTHER" id="PTHR13935">
    <property type="entry name" value="ACHAETE-SCUTE TRANSCRIPTION FACTOR-RELATED"/>
    <property type="match status" value="1"/>
</dbReference>
<feature type="domain" description="BHLH" evidence="7">
    <location>
        <begin position="72"/>
        <end position="124"/>
    </location>
</feature>
<comment type="subcellular location">
    <subcellularLocation>
        <location evidence="1">Nucleus</location>
    </subcellularLocation>
</comment>
<dbReference type="CDD" id="cd18914">
    <property type="entry name" value="bHLH_AtORG2_like"/>
    <property type="match status" value="1"/>
</dbReference>
<keyword evidence="4" id="KW-0238">DNA-binding</keyword>
<sequence length="252" mass="28484">MYPLQQSNELENQIPYTPRQPDNILLHDLITFESCSNPLHHHPAAINSPGKKTQQIAESKEKKKNQDNEFKLKRIIHRDIERQRRQEMANLYSSLRSLLPLEYIKGKRAISDHMHEAVNYINCLQKKIGELRERRESLMKKTGSLSSTTSSGNGSAADSCLPNCLSVTVNPCRDGVEILISSGPKEEKFSLSRVLKKLLDEGQNVVSCVSTKANEITVHKILSEVPEDWTSIHVMSLQQKLTNAINLDSNSE</sequence>
<keyword evidence="5" id="KW-0804">Transcription</keyword>
<evidence type="ECO:0000256" key="5">
    <source>
        <dbReference type="ARBA" id="ARBA00023163"/>
    </source>
</evidence>
<evidence type="ECO:0000259" key="7">
    <source>
        <dbReference type="PROSITE" id="PS50888"/>
    </source>
</evidence>
<evidence type="ECO:0000256" key="6">
    <source>
        <dbReference type="ARBA" id="ARBA00023242"/>
    </source>
</evidence>
<dbReference type="InterPro" id="IPR011598">
    <property type="entry name" value="bHLH_dom"/>
</dbReference>
<dbReference type="GO" id="GO:0006355">
    <property type="term" value="P:regulation of DNA-templated transcription"/>
    <property type="evidence" value="ECO:0007669"/>
    <property type="project" value="UniProtKB-ARBA"/>
</dbReference>
<dbReference type="PANTHER" id="PTHR13935:SF106">
    <property type="entry name" value="ACHAETE-SCUTE COMPLEX PROTEIN T5-RELATED"/>
    <property type="match status" value="1"/>
</dbReference>
<protein>
    <recommendedName>
        <fullName evidence="7">BHLH domain-containing protein</fullName>
    </recommendedName>
</protein>
<gene>
    <name evidence="8" type="ORF">ACH5RR_017042</name>
</gene>
<name>A0ABD3A3B1_9GENT</name>
<dbReference type="GO" id="GO:0005634">
    <property type="term" value="C:nucleus"/>
    <property type="evidence" value="ECO:0007669"/>
    <property type="project" value="UniProtKB-SubCell"/>
</dbReference>
<accession>A0ABD3A3B1</accession>
<dbReference type="FunFam" id="4.10.280.10:FF:000085">
    <property type="entry name" value="Transcription factor bHLH126"/>
    <property type="match status" value="1"/>
</dbReference>
<dbReference type="EMBL" id="JBJUIK010000007">
    <property type="protein sequence ID" value="KAL3524208.1"/>
    <property type="molecule type" value="Genomic_DNA"/>
</dbReference>
<evidence type="ECO:0000256" key="3">
    <source>
        <dbReference type="ARBA" id="ARBA00023015"/>
    </source>
</evidence>
<dbReference type="SUPFAM" id="SSF47459">
    <property type="entry name" value="HLH, helix-loop-helix DNA-binding domain"/>
    <property type="match status" value="1"/>
</dbReference>
<reference evidence="8 9" key="1">
    <citation type="submission" date="2024-11" db="EMBL/GenBank/DDBJ databases">
        <title>A near-complete genome assembly of Cinchona calisaya.</title>
        <authorList>
            <person name="Lian D.C."/>
            <person name="Zhao X.W."/>
            <person name="Wei L."/>
        </authorList>
    </citation>
    <scope>NUCLEOTIDE SEQUENCE [LARGE SCALE GENOMIC DNA]</scope>
    <source>
        <tissue evidence="8">Nenye</tissue>
    </source>
</reference>
<dbReference type="AlphaFoldDB" id="A0ABD3A3B1"/>
<dbReference type="InterPro" id="IPR036638">
    <property type="entry name" value="HLH_DNA-bd_sf"/>
</dbReference>
<proteinExistence type="predicted"/>
<evidence type="ECO:0000313" key="9">
    <source>
        <dbReference type="Proteomes" id="UP001630127"/>
    </source>
</evidence>
<dbReference type="Pfam" id="PF00010">
    <property type="entry name" value="HLH"/>
    <property type="match status" value="1"/>
</dbReference>
<evidence type="ECO:0000256" key="4">
    <source>
        <dbReference type="ARBA" id="ARBA00023125"/>
    </source>
</evidence>
<keyword evidence="9" id="KW-1185">Reference proteome</keyword>
<comment type="subunit">
    <text evidence="2">Homodimer.</text>
</comment>
<dbReference type="Proteomes" id="UP001630127">
    <property type="component" value="Unassembled WGS sequence"/>
</dbReference>
<dbReference type="Gene3D" id="4.10.280.10">
    <property type="entry name" value="Helix-loop-helix DNA-binding domain"/>
    <property type="match status" value="1"/>
</dbReference>